<evidence type="ECO:0000256" key="2">
    <source>
        <dbReference type="ARBA" id="ARBA00022603"/>
    </source>
</evidence>
<evidence type="ECO:0000313" key="6">
    <source>
        <dbReference type="Proteomes" id="UP001391051"/>
    </source>
</evidence>
<keyword evidence="6" id="KW-1185">Reference proteome</keyword>
<evidence type="ECO:0000256" key="1">
    <source>
        <dbReference type="ARBA" id="ARBA00022553"/>
    </source>
</evidence>
<protein>
    <recommendedName>
        <fullName evidence="7">Thiol methyltransferase 1</fullName>
    </recommendedName>
</protein>
<dbReference type="Proteomes" id="UP001391051">
    <property type="component" value="Unassembled WGS sequence"/>
</dbReference>
<reference evidence="5 6" key="1">
    <citation type="submission" date="2023-01" db="EMBL/GenBank/DDBJ databases">
        <title>Analysis of 21 Apiospora genomes using comparative genomics revels a genus with tremendous synthesis potential of carbohydrate active enzymes and secondary metabolites.</title>
        <authorList>
            <person name="Sorensen T."/>
        </authorList>
    </citation>
    <scope>NUCLEOTIDE SEQUENCE [LARGE SCALE GENOMIC DNA]</scope>
    <source>
        <strain evidence="5 6">CBS 24483</strain>
    </source>
</reference>
<name>A0ABR1PYW9_9PEZI</name>
<comment type="caution">
    <text evidence="5">The sequence shown here is derived from an EMBL/GenBank/DDBJ whole genome shotgun (WGS) entry which is preliminary data.</text>
</comment>
<proteinExistence type="predicted"/>
<dbReference type="EMBL" id="JAQQWE010000008">
    <property type="protein sequence ID" value="KAK7942943.1"/>
    <property type="molecule type" value="Genomic_DNA"/>
</dbReference>
<keyword evidence="4" id="KW-0949">S-adenosyl-L-methionine</keyword>
<dbReference type="RefSeq" id="XP_066694974.1">
    <property type="nucleotide sequence ID" value="XM_066848278.1"/>
</dbReference>
<evidence type="ECO:0008006" key="7">
    <source>
        <dbReference type="Google" id="ProtNLM"/>
    </source>
</evidence>
<evidence type="ECO:0000256" key="3">
    <source>
        <dbReference type="ARBA" id="ARBA00022679"/>
    </source>
</evidence>
<keyword evidence="1" id="KW-0597">Phosphoprotein</keyword>
<organism evidence="5 6">
    <name type="scientific">Apiospora aurea</name>
    <dbReference type="NCBI Taxonomy" id="335848"/>
    <lineage>
        <taxon>Eukaryota</taxon>
        <taxon>Fungi</taxon>
        <taxon>Dikarya</taxon>
        <taxon>Ascomycota</taxon>
        <taxon>Pezizomycotina</taxon>
        <taxon>Sordariomycetes</taxon>
        <taxon>Xylariomycetidae</taxon>
        <taxon>Amphisphaeriales</taxon>
        <taxon>Apiosporaceae</taxon>
        <taxon>Apiospora</taxon>
    </lineage>
</organism>
<dbReference type="PROSITE" id="PS51585">
    <property type="entry name" value="SAM_MT_TPMT"/>
    <property type="match status" value="1"/>
</dbReference>
<dbReference type="PANTHER" id="PTHR32183">
    <property type="match status" value="1"/>
</dbReference>
<evidence type="ECO:0000313" key="5">
    <source>
        <dbReference type="EMBL" id="KAK7942943.1"/>
    </source>
</evidence>
<keyword evidence="3" id="KW-0808">Transferase</keyword>
<dbReference type="CDD" id="cd02440">
    <property type="entry name" value="AdoMet_MTases"/>
    <property type="match status" value="1"/>
</dbReference>
<accession>A0ABR1PYW9</accession>
<dbReference type="GeneID" id="92081340"/>
<dbReference type="InterPro" id="IPR008854">
    <property type="entry name" value="TPMT"/>
</dbReference>
<evidence type="ECO:0000256" key="4">
    <source>
        <dbReference type="ARBA" id="ARBA00022691"/>
    </source>
</evidence>
<dbReference type="PANTHER" id="PTHR32183:SF6">
    <property type="entry name" value="CYSTEINE SULFINATE DESULFINASE_CYSTEINE DESULFURASE AND RELATED ENZYMES"/>
    <property type="match status" value="1"/>
</dbReference>
<gene>
    <name evidence="5" type="ORF">PG986_012056</name>
</gene>
<sequence length="287" mass="31657">MAENSQEQEQQQQPERSLTALFGGSELSHHPSRWNACWEEERTPWDRGGPSMALSDLLPFLPPATTLGSQKKPLTALVPGCGRGHDVLLLASFGFDTVGLDVSERAMAEARKNAESIDMDEVYPLKGEVKQQRGTYKFLVGDFFTQDWVAESGVEGGKFDLIFDYTIVKFGCALPPSARPAWAQRYRDLLAPLGRLVCLEFPSTKDPKEPGPPWAMNPHTYVAHLGHPGEEVATDEHGGVLKDKVEPPRDDGLMRLLHTKPPRTHAAGYKDGQVVDCISIWCHTAAA</sequence>
<dbReference type="InterPro" id="IPR029063">
    <property type="entry name" value="SAM-dependent_MTases_sf"/>
</dbReference>
<dbReference type="Pfam" id="PF05724">
    <property type="entry name" value="TPMT"/>
    <property type="match status" value="1"/>
</dbReference>
<dbReference type="Gene3D" id="3.40.50.150">
    <property type="entry name" value="Vaccinia Virus protein VP39"/>
    <property type="match status" value="1"/>
</dbReference>
<keyword evidence="2" id="KW-0489">Methyltransferase</keyword>
<dbReference type="SUPFAM" id="SSF53335">
    <property type="entry name" value="S-adenosyl-L-methionine-dependent methyltransferases"/>
    <property type="match status" value="1"/>
</dbReference>